<name>A0A137NQ09_CONC2</name>
<evidence type="ECO:0000313" key="2">
    <source>
        <dbReference type="EMBL" id="KXN64790.1"/>
    </source>
</evidence>
<gene>
    <name evidence="2" type="ORF">CONCODRAFT_13924</name>
</gene>
<organism evidence="2 3">
    <name type="scientific">Conidiobolus coronatus (strain ATCC 28846 / CBS 209.66 / NRRL 28638)</name>
    <name type="common">Delacroixia coronata</name>
    <dbReference type="NCBI Taxonomy" id="796925"/>
    <lineage>
        <taxon>Eukaryota</taxon>
        <taxon>Fungi</taxon>
        <taxon>Fungi incertae sedis</taxon>
        <taxon>Zoopagomycota</taxon>
        <taxon>Entomophthoromycotina</taxon>
        <taxon>Entomophthoromycetes</taxon>
        <taxon>Entomophthorales</taxon>
        <taxon>Ancylistaceae</taxon>
        <taxon>Conidiobolus</taxon>
    </lineage>
</organism>
<sequence length="69" mass="7928">MFVLRTNTTLKEYGESILLIIPLLSKFCLAFLYFTIILCLVVKVPLKSLILLYTIPKRFSIPLESNSFS</sequence>
<evidence type="ECO:0000256" key="1">
    <source>
        <dbReference type="SAM" id="Phobius"/>
    </source>
</evidence>
<keyword evidence="1" id="KW-0812">Transmembrane</keyword>
<dbReference type="Proteomes" id="UP000070444">
    <property type="component" value="Unassembled WGS sequence"/>
</dbReference>
<keyword evidence="1" id="KW-0472">Membrane</keyword>
<feature type="transmembrane region" description="Helical" evidence="1">
    <location>
        <begin position="20"/>
        <end position="42"/>
    </location>
</feature>
<dbReference type="AlphaFoldDB" id="A0A137NQ09"/>
<evidence type="ECO:0000313" key="3">
    <source>
        <dbReference type="Proteomes" id="UP000070444"/>
    </source>
</evidence>
<dbReference type="EMBL" id="KQ965174">
    <property type="protein sequence ID" value="KXN64790.1"/>
    <property type="molecule type" value="Genomic_DNA"/>
</dbReference>
<keyword evidence="3" id="KW-1185">Reference proteome</keyword>
<accession>A0A137NQ09</accession>
<keyword evidence="1" id="KW-1133">Transmembrane helix</keyword>
<reference evidence="2 3" key="1">
    <citation type="journal article" date="2015" name="Genome Biol. Evol.">
        <title>Phylogenomic analyses indicate that early fungi evolved digesting cell walls of algal ancestors of land plants.</title>
        <authorList>
            <person name="Chang Y."/>
            <person name="Wang S."/>
            <person name="Sekimoto S."/>
            <person name="Aerts A.L."/>
            <person name="Choi C."/>
            <person name="Clum A."/>
            <person name="LaButti K.M."/>
            <person name="Lindquist E.A."/>
            <person name="Yee Ngan C."/>
            <person name="Ohm R.A."/>
            <person name="Salamov A.A."/>
            <person name="Grigoriev I.V."/>
            <person name="Spatafora J.W."/>
            <person name="Berbee M.L."/>
        </authorList>
    </citation>
    <scope>NUCLEOTIDE SEQUENCE [LARGE SCALE GENOMIC DNA]</scope>
    <source>
        <strain evidence="2 3">NRRL 28638</strain>
    </source>
</reference>
<proteinExistence type="predicted"/>
<protein>
    <submittedName>
        <fullName evidence="2">Uncharacterized protein</fullName>
    </submittedName>
</protein>